<dbReference type="Proteomes" id="UP000831390">
    <property type="component" value="Chromosome"/>
</dbReference>
<dbReference type="RefSeq" id="WP_243515724.1">
    <property type="nucleotide sequence ID" value="NZ_CP094534.1"/>
</dbReference>
<keyword evidence="1" id="KW-0812">Transmembrane</keyword>
<evidence type="ECO:0000256" key="1">
    <source>
        <dbReference type="SAM" id="Phobius"/>
    </source>
</evidence>
<proteinExistence type="predicted"/>
<sequence length="83" mass="9259">MLEFHHAFDLLSRKLTGWVQQFILLPNLLIALLILVATFFAARLVRRLVTNLLGRVSGSGTLNNLVVTVCYVGVLLVGMFFTL</sequence>
<keyword evidence="1" id="KW-0472">Membrane</keyword>
<name>A0ABY4B992_9BACT</name>
<gene>
    <name evidence="2" type="ORF">MTP16_02620</name>
</gene>
<protein>
    <recommendedName>
        <fullName evidence="4">Mechanosensitive ion channel family protein</fullName>
    </recommendedName>
</protein>
<feature type="transmembrane region" description="Helical" evidence="1">
    <location>
        <begin position="20"/>
        <end position="42"/>
    </location>
</feature>
<evidence type="ECO:0000313" key="3">
    <source>
        <dbReference type="Proteomes" id="UP000831390"/>
    </source>
</evidence>
<dbReference type="InterPro" id="IPR008910">
    <property type="entry name" value="MSC_TM_helix"/>
</dbReference>
<keyword evidence="1" id="KW-1133">Transmembrane helix</keyword>
<organism evidence="2 3">
    <name type="scientific">Hymenobacter monticola</name>
    <dbReference type="NCBI Taxonomy" id="1705399"/>
    <lineage>
        <taxon>Bacteria</taxon>
        <taxon>Pseudomonadati</taxon>
        <taxon>Bacteroidota</taxon>
        <taxon>Cytophagia</taxon>
        <taxon>Cytophagales</taxon>
        <taxon>Hymenobacteraceae</taxon>
        <taxon>Hymenobacter</taxon>
    </lineage>
</organism>
<dbReference type="Pfam" id="PF05552">
    <property type="entry name" value="MS_channel_1st_1"/>
    <property type="match status" value="1"/>
</dbReference>
<keyword evidence="3" id="KW-1185">Reference proteome</keyword>
<reference evidence="2 3" key="1">
    <citation type="submission" date="2022-03" db="EMBL/GenBank/DDBJ databases">
        <title>Hymenobactersp. isolated from the air.</title>
        <authorList>
            <person name="Won M."/>
            <person name="Kwon S.-W."/>
        </authorList>
    </citation>
    <scope>NUCLEOTIDE SEQUENCE [LARGE SCALE GENOMIC DNA]</scope>
    <source>
        <strain evidence="2 3">KACC 22596</strain>
    </source>
</reference>
<feature type="transmembrane region" description="Helical" evidence="1">
    <location>
        <begin position="62"/>
        <end position="81"/>
    </location>
</feature>
<accession>A0ABY4B992</accession>
<evidence type="ECO:0008006" key="4">
    <source>
        <dbReference type="Google" id="ProtNLM"/>
    </source>
</evidence>
<evidence type="ECO:0000313" key="2">
    <source>
        <dbReference type="EMBL" id="UOE34556.1"/>
    </source>
</evidence>
<dbReference type="Gene3D" id="1.10.287.1260">
    <property type="match status" value="1"/>
</dbReference>
<dbReference type="EMBL" id="CP094534">
    <property type="protein sequence ID" value="UOE34556.1"/>
    <property type="molecule type" value="Genomic_DNA"/>
</dbReference>